<gene>
    <name evidence="4" type="ORF">PTTT1_LOCUS5361</name>
</gene>
<dbReference type="CDD" id="cd04369">
    <property type="entry name" value="Bromodomain"/>
    <property type="match status" value="1"/>
</dbReference>
<dbReference type="Pfam" id="PF00439">
    <property type="entry name" value="Bromodomain"/>
    <property type="match status" value="1"/>
</dbReference>
<evidence type="ECO:0000256" key="1">
    <source>
        <dbReference type="ARBA" id="ARBA00023117"/>
    </source>
</evidence>
<organism evidence="4">
    <name type="scientific">Phaeodactylum tricornutum</name>
    <name type="common">Diatom</name>
    <dbReference type="NCBI Taxonomy" id="2850"/>
    <lineage>
        <taxon>Eukaryota</taxon>
        <taxon>Sar</taxon>
        <taxon>Stramenopiles</taxon>
        <taxon>Ochrophyta</taxon>
        <taxon>Bacillariophyta</taxon>
        <taxon>Bacillariophyceae</taxon>
        <taxon>Bacillariophycidae</taxon>
        <taxon>Naviculales</taxon>
        <taxon>Phaeodactylaceae</taxon>
        <taxon>Phaeodactylum</taxon>
    </lineage>
</organism>
<dbReference type="InterPro" id="IPR001487">
    <property type="entry name" value="Bromodomain"/>
</dbReference>
<sequence>FLNPVTDEIAPGYSKVIKHPICIAAMEDKVESHKYNSPSDWEGDVNLMYKNCIDYNRGN</sequence>
<dbReference type="EMBL" id="OU594942">
    <property type="protein sequence ID" value="CAG9277940.1"/>
    <property type="molecule type" value="Genomic_DNA"/>
</dbReference>
<evidence type="ECO:0000259" key="3">
    <source>
        <dbReference type="PROSITE" id="PS50014"/>
    </source>
</evidence>
<feature type="non-terminal residue" evidence="4">
    <location>
        <position position="1"/>
    </location>
</feature>
<dbReference type="PRINTS" id="PR00503">
    <property type="entry name" value="BROMODOMAIN"/>
</dbReference>
<feature type="domain" description="Bromo" evidence="3">
    <location>
        <begin position="1"/>
        <end position="59"/>
    </location>
</feature>
<dbReference type="SUPFAM" id="SSF47370">
    <property type="entry name" value="Bromodomain"/>
    <property type="match status" value="1"/>
</dbReference>
<protein>
    <recommendedName>
        <fullName evidence="3">Bromo domain-containing protein</fullName>
    </recommendedName>
</protein>
<accession>A0A8J9SNS2</accession>
<dbReference type="PANTHER" id="PTHR22881:SF27">
    <property type="entry name" value="BROMODOMAIN CONTAINING 7_9"/>
    <property type="match status" value="1"/>
</dbReference>
<keyword evidence="1 2" id="KW-0103">Bromodomain</keyword>
<evidence type="ECO:0000313" key="4">
    <source>
        <dbReference type="EMBL" id="CAG9277940.1"/>
    </source>
</evidence>
<dbReference type="InterPro" id="IPR036427">
    <property type="entry name" value="Bromodomain-like_sf"/>
</dbReference>
<reference evidence="4" key="1">
    <citation type="submission" date="2022-02" db="EMBL/GenBank/DDBJ databases">
        <authorList>
            <person name="Giguere J D."/>
        </authorList>
    </citation>
    <scope>NUCLEOTIDE SEQUENCE</scope>
    <source>
        <strain evidence="4">CCAP 1055/1</strain>
    </source>
</reference>
<dbReference type="Gene3D" id="1.20.920.10">
    <property type="entry name" value="Bromodomain-like"/>
    <property type="match status" value="1"/>
</dbReference>
<dbReference type="SMR" id="A0A8J9SNS2"/>
<dbReference type="PROSITE" id="PS50014">
    <property type="entry name" value="BROMODOMAIN_2"/>
    <property type="match status" value="1"/>
</dbReference>
<feature type="non-terminal residue" evidence="4">
    <location>
        <position position="59"/>
    </location>
</feature>
<proteinExistence type="predicted"/>
<dbReference type="InterPro" id="IPR051831">
    <property type="entry name" value="Bromodomain_contain_prot"/>
</dbReference>
<name>A0A8J9SNS2_PHATR</name>
<dbReference type="PANTHER" id="PTHR22881">
    <property type="entry name" value="BROMODOMAIN CONTAINING PROTEIN"/>
    <property type="match status" value="1"/>
</dbReference>
<dbReference type="AlphaFoldDB" id="A0A8J9SNS2"/>
<evidence type="ECO:0000256" key="2">
    <source>
        <dbReference type="PROSITE-ProRule" id="PRU00035"/>
    </source>
</evidence>
<dbReference type="Proteomes" id="UP000836788">
    <property type="component" value="Chromosome 1"/>
</dbReference>